<evidence type="ECO:0000256" key="5">
    <source>
        <dbReference type="PIRSR" id="PIRSR000137-2"/>
    </source>
</evidence>
<dbReference type="OrthoDB" id="9785276at2"/>
<dbReference type="SUPFAM" id="SSF51905">
    <property type="entry name" value="FAD/NAD(P)-binding domain"/>
    <property type="match status" value="1"/>
</dbReference>
<dbReference type="SUPFAM" id="SSF54373">
    <property type="entry name" value="FAD-linked reductases, C-terminal domain"/>
    <property type="match status" value="1"/>
</dbReference>
<feature type="region of interest" description="Disordered" evidence="6">
    <location>
        <begin position="532"/>
        <end position="560"/>
    </location>
</feature>
<accession>A0A5R8YUM3</accession>
<protein>
    <submittedName>
        <fullName evidence="8">Choline dehydrogenase</fullName>
    </submittedName>
</protein>
<keyword evidence="4 5" id="KW-0274">FAD</keyword>
<evidence type="ECO:0000256" key="1">
    <source>
        <dbReference type="ARBA" id="ARBA00001974"/>
    </source>
</evidence>
<feature type="compositionally biased region" description="Basic and acidic residues" evidence="6">
    <location>
        <begin position="538"/>
        <end position="560"/>
    </location>
</feature>
<feature type="binding site" evidence="5">
    <location>
        <position position="218"/>
    </location>
    <ligand>
        <name>FAD</name>
        <dbReference type="ChEBI" id="CHEBI:57692"/>
    </ligand>
</feature>
<evidence type="ECO:0000313" key="9">
    <source>
        <dbReference type="Proteomes" id="UP000309033"/>
    </source>
</evidence>
<dbReference type="Gene3D" id="3.30.560.10">
    <property type="entry name" value="Glucose Oxidase, domain 3"/>
    <property type="match status" value="1"/>
</dbReference>
<keyword evidence="3" id="KW-0285">Flavoprotein</keyword>
<reference evidence="8" key="1">
    <citation type="submission" date="2019-05" db="EMBL/GenBank/DDBJ databases">
        <title>Isolation, diversity and antifungal activity of Actinobacteria from wheat.</title>
        <authorList>
            <person name="Yu B."/>
        </authorList>
    </citation>
    <scope>NUCLEOTIDE SEQUENCE [LARGE SCALE GENOMIC DNA]</scope>
    <source>
        <strain evidence="8">NEAU-HEGS1-5</strain>
    </source>
</reference>
<sequence length="560" mass="60431">MKTYDFVIVGAGAAGCVLAGRLTEDPSVSVLLLEAGHERRSPLLSIPAAETILMGNPRYDWCFETAPDPTIDGRSVRIPRGRLLGGSNAINGMIYVRGQAEDYDDWARLGNPGWSWAGVLPYFRSLERVTGIGGETRGRDGLIAVGPPRDRDELCDVFLAAAAKAGYPANPDYNSGDQEGFGYYQVNHDGGRRSSALGTYLKLARLRPNLTLLTRAHVTGLRFDGTRCTGVTYVRDGETERAGCAKEVIVSAGAVQSPQLLELSGIGSRDVLGGLGIPVVHHLPGVGENFRDHFAARLRWRVRRPITFNERSRGLALAREVATYLTSRRGLLSLPIALGFGFVRSSPEETRPDIQFHFAPASYGPGSSRRLDTAPGMTLGVYPLRPESSGSIHVRSRDPMAPPEIRPRFLESGMDRSRLVAGIRIAREIVESPVLDPYRGDELTPGSGVRTDDELLAYARAHGDTSYHPAGTCRMGDDPMAVVDHRLRVHGVEGLRVVDASVMPTLVSGNTNAASLMIAEKGAAMILADHGRGGPHAAYERESAADERPGTGPHVTKDTT</sequence>
<evidence type="ECO:0000256" key="4">
    <source>
        <dbReference type="ARBA" id="ARBA00022827"/>
    </source>
</evidence>
<dbReference type="GO" id="GO:0016614">
    <property type="term" value="F:oxidoreductase activity, acting on CH-OH group of donors"/>
    <property type="evidence" value="ECO:0007669"/>
    <property type="project" value="InterPro"/>
</dbReference>
<dbReference type="InterPro" id="IPR036188">
    <property type="entry name" value="FAD/NAD-bd_sf"/>
</dbReference>
<comment type="cofactor">
    <cofactor evidence="1 5">
        <name>FAD</name>
        <dbReference type="ChEBI" id="CHEBI:57692"/>
    </cofactor>
</comment>
<evidence type="ECO:0000256" key="6">
    <source>
        <dbReference type="SAM" id="MobiDB-lite"/>
    </source>
</evidence>
<dbReference type="InterPro" id="IPR007867">
    <property type="entry name" value="GMC_OxRtase_C"/>
</dbReference>
<dbReference type="PANTHER" id="PTHR11552:SF147">
    <property type="entry name" value="CHOLINE DEHYDROGENASE, MITOCHONDRIAL"/>
    <property type="match status" value="1"/>
</dbReference>
<dbReference type="Proteomes" id="UP000309033">
    <property type="component" value="Unassembled WGS sequence"/>
</dbReference>
<organism evidence="8 9">
    <name type="scientific">Microbispora triticiradicis</name>
    <dbReference type="NCBI Taxonomy" id="2200763"/>
    <lineage>
        <taxon>Bacteria</taxon>
        <taxon>Bacillati</taxon>
        <taxon>Actinomycetota</taxon>
        <taxon>Actinomycetes</taxon>
        <taxon>Streptosporangiales</taxon>
        <taxon>Streptosporangiaceae</taxon>
        <taxon>Microbispora</taxon>
    </lineage>
</organism>
<keyword evidence="9" id="KW-1185">Reference proteome</keyword>
<proteinExistence type="inferred from homology"/>
<dbReference type="PROSITE" id="PS51257">
    <property type="entry name" value="PROKAR_LIPOPROTEIN"/>
    <property type="match status" value="1"/>
</dbReference>
<evidence type="ECO:0000259" key="7">
    <source>
        <dbReference type="PROSITE" id="PS00624"/>
    </source>
</evidence>
<comment type="similarity">
    <text evidence="2">Belongs to the GMC oxidoreductase family.</text>
</comment>
<comment type="caution">
    <text evidence="8">The sequence shown here is derived from an EMBL/GenBank/DDBJ whole genome shotgun (WGS) entry which is preliminary data.</text>
</comment>
<dbReference type="Pfam" id="PF00732">
    <property type="entry name" value="GMC_oxred_N"/>
    <property type="match status" value="1"/>
</dbReference>
<feature type="domain" description="Glucose-methanol-choline oxidoreductase N-terminal" evidence="7">
    <location>
        <begin position="253"/>
        <end position="267"/>
    </location>
</feature>
<dbReference type="PROSITE" id="PS00624">
    <property type="entry name" value="GMC_OXRED_2"/>
    <property type="match status" value="1"/>
</dbReference>
<dbReference type="InterPro" id="IPR000172">
    <property type="entry name" value="GMC_OxRdtase_N"/>
</dbReference>
<evidence type="ECO:0000256" key="2">
    <source>
        <dbReference type="ARBA" id="ARBA00010790"/>
    </source>
</evidence>
<dbReference type="InterPro" id="IPR012132">
    <property type="entry name" value="GMC_OxRdtase"/>
</dbReference>
<dbReference type="EMBL" id="VANP01000008">
    <property type="protein sequence ID" value="TLP57071.1"/>
    <property type="molecule type" value="Genomic_DNA"/>
</dbReference>
<dbReference type="GO" id="GO:0050660">
    <property type="term" value="F:flavin adenine dinucleotide binding"/>
    <property type="evidence" value="ECO:0007669"/>
    <property type="project" value="InterPro"/>
</dbReference>
<dbReference type="Pfam" id="PF05199">
    <property type="entry name" value="GMC_oxred_C"/>
    <property type="match status" value="1"/>
</dbReference>
<gene>
    <name evidence="8" type="ORF">FED44_21930</name>
</gene>
<dbReference type="Gene3D" id="3.50.50.60">
    <property type="entry name" value="FAD/NAD(P)-binding domain"/>
    <property type="match status" value="1"/>
</dbReference>
<dbReference type="PIRSF" id="PIRSF000137">
    <property type="entry name" value="Alcohol_oxidase"/>
    <property type="match status" value="1"/>
</dbReference>
<name>A0A5R8YUM3_9ACTN</name>
<dbReference type="AlphaFoldDB" id="A0A5R8YUM3"/>
<dbReference type="PANTHER" id="PTHR11552">
    <property type="entry name" value="GLUCOSE-METHANOL-CHOLINE GMC OXIDOREDUCTASE"/>
    <property type="match status" value="1"/>
</dbReference>
<evidence type="ECO:0000313" key="8">
    <source>
        <dbReference type="EMBL" id="TLP57071.1"/>
    </source>
</evidence>
<evidence type="ECO:0000256" key="3">
    <source>
        <dbReference type="ARBA" id="ARBA00022630"/>
    </source>
</evidence>